<dbReference type="CDD" id="cd13402">
    <property type="entry name" value="LT_TF-like"/>
    <property type="match status" value="1"/>
</dbReference>
<keyword evidence="4" id="KW-0812">Transmembrane</keyword>
<dbReference type="PANTHER" id="PTHR37813">
    <property type="entry name" value="FELS-2 PROPHAGE PROTEIN"/>
    <property type="match status" value="1"/>
</dbReference>
<accession>A0A366KES5</accession>
<dbReference type="PANTHER" id="PTHR37813:SF1">
    <property type="entry name" value="FELS-2 PROPHAGE PROTEIN"/>
    <property type="match status" value="1"/>
</dbReference>
<evidence type="ECO:0000259" key="6">
    <source>
        <dbReference type="Pfam" id="PF10145"/>
    </source>
</evidence>
<evidence type="ECO:0000259" key="5">
    <source>
        <dbReference type="Pfam" id="PF01464"/>
    </source>
</evidence>
<comment type="caution">
    <text evidence="7">The sequence shown here is derived from an EMBL/GenBank/DDBJ whole genome shotgun (WGS) entry which is preliminary data.</text>
</comment>
<feature type="coiled-coil region" evidence="2">
    <location>
        <begin position="53"/>
        <end position="84"/>
    </location>
</feature>
<dbReference type="NCBIfam" id="TIGR01760">
    <property type="entry name" value="tape_meas_TP901"/>
    <property type="match status" value="1"/>
</dbReference>
<evidence type="ECO:0000313" key="7">
    <source>
        <dbReference type="EMBL" id="RBQ00070.1"/>
    </source>
</evidence>
<feature type="region of interest" description="Disordered" evidence="3">
    <location>
        <begin position="129"/>
        <end position="154"/>
    </location>
</feature>
<dbReference type="InterPro" id="IPR010090">
    <property type="entry name" value="Phage_tape_meas"/>
</dbReference>
<keyword evidence="4" id="KW-0472">Membrane</keyword>
<dbReference type="InterPro" id="IPR023346">
    <property type="entry name" value="Lysozyme-like_dom_sf"/>
</dbReference>
<keyword evidence="8" id="KW-1185">Reference proteome</keyword>
<dbReference type="Gene3D" id="1.10.530.10">
    <property type="match status" value="1"/>
</dbReference>
<keyword evidence="1" id="KW-1188">Viral release from host cell</keyword>
<feature type="transmembrane region" description="Helical" evidence="4">
    <location>
        <begin position="633"/>
        <end position="658"/>
    </location>
</feature>
<keyword evidence="4" id="KW-1133">Transmembrane helix</keyword>
<proteinExistence type="predicted"/>
<evidence type="ECO:0000256" key="3">
    <source>
        <dbReference type="SAM" id="MobiDB-lite"/>
    </source>
</evidence>
<organism evidence="7 8">
    <name type="scientific">Bifidobacterium xylocopae</name>
    <dbReference type="NCBI Taxonomy" id="2493119"/>
    <lineage>
        <taxon>Bacteria</taxon>
        <taxon>Bacillati</taxon>
        <taxon>Actinomycetota</taxon>
        <taxon>Actinomycetes</taxon>
        <taxon>Bifidobacteriales</taxon>
        <taxon>Bifidobacteriaceae</taxon>
        <taxon>Bifidobacterium</taxon>
    </lineage>
</organism>
<evidence type="ECO:0000313" key="8">
    <source>
        <dbReference type="Proteomes" id="UP000252345"/>
    </source>
</evidence>
<gene>
    <name evidence="7" type="ORF">CRD59_00995</name>
</gene>
<feature type="transmembrane region" description="Helical" evidence="4">
    <location>
        <begin position="767"/>
        <end position="790"/>
    </location>
</feature>
<protein>
    <submittedName>
        <fullName evidence="7">Phage tail tape measure protein</fullName>
    </submittedName>
</protein>
<evidence type="ECO:0000256" key="4">
    <source>
        <dbReference type="SAM" id="Phobius"/>
    </source>
</evidence>
<sequence length="1343" mass="143771">MATKPVFVDVLPNLAGFGSLLLGGTTDAASKAGRSAGDAWSRSMAAASKSDVLKSQVAALQEAESKAKRAVQDATRDIAKARDAAAVAAKNEQAAEKRLDEQVEKYGPSSSQAIKAEAQLEAARAKVRQTTERVDASEKALKASKNATKETTEQLTKANKELAKATEEQPSRWASFGSSLEGVNAKSGMLRRTWDKARGSLKLLGVGIGAVGLAQWMKTSADATETFQKQMNLLVTAGGESTSQLGRVEQGIKDIAVQTGISTSQLAEGMYTMEKAQLRGADGLKVLKAAAQGATDEQVDLGVMTNALTSIMRSYNIPAGKASSVTNQLVAASGEAKTTMQEFAGSLSTVLPVASAAGISFDQVGGAIATLTSHGTSAQESTQELSNTIRSLQAPNQVAVKEMQQFGISSVDVAQNLGKRGLTGTIGYLSETILQKMGPSGTVLLDAFNQSKFAAQDAATMFGKLTGKSKELAKGVMDGSVTLQDYRQGLKALPDQQAALVRQWEQMYTKSKGFNDQLKQGSPQAQTYTEALKKIMGGATGMNTALMLSGGSTKTFANNVKGISDAAKQNGQDISTWAETQKTAKVQTDRFNQVLDTSRITMASKFLPAITNTMRGLTNGAVAIGDFTSKHKVLVGAMGGVAGALALTVAGVKAYIAITKAGTAANIIFTNGMKLLKAAFISSPWGWVVIVIGAIVAAIIAAYNHIKPFHDFVNKMFSGIKNIAMSVGKWFSGPFVNFFKSAWGAIKAGAQGFWNFLKIVFNGIGKIFKFAITLYGTIFFTPFVIAFNLLKKPVMDLWHKVIQPAFVGIKDIMHAEWGWIDAHVLKPFKDGLSMLGKSMSAVWNETIRPVWDWIRDKFSTTWNWIKDHVITAWNNEIRGWARIFHWLYDNAISPVWDWIRDKSSAAWNWISEHVFAPFKQGIHDIGQAFETTKDWIGRSWDMIKDAAAKPVHWVVDTVYTKGIQGVWNTIAGKVGLDLKLPDAPMFADGGINPGYAPGQDSILALTSPGEAWMVPEWTRAVGADNINRWNRLARQAGPAAVRADMGFSVGGVVQGFDLGGIVDSAKDWLSNAAHNVADFFADPGGVISRMILDPVRNAIKGAAGGDWGQLVGQMPIKVAGQLVQKAKDAVSKLLNAGGGGGGVERWRPLVSQALRMLGQPDSWTDTVLRRMNQESGGNPGAINKWDSNAKAGMPSQGLMQVIPPTFAAYSGPFAGKPITDPLANIYAGLNYAIHRYGSLSALDRPGGYADGGVVPSLYDKGGWLRPGTTVVSNQTGSPELVLTPEQQSRLFDKDDRSRETNVERTAPMIVNITNNGVKDPYVTGTITGRTAARQLRASKMGVS</sequence>
<dbReference type="InterPro" id="IPR008258">
    <property type="entry name" value="Transglycosylase_SLT_dom_1"/>
</dbReference>
<dbReference type="Pfam" id="PF10145">
    <property type="entry name" value="PhageMin_Tail"/>
    <property type="match status" value="1"/>
</dbReference>
<dbReference type="Proteomes" id="UP000252345">
    <property type="component" value="Unassembled WGS sequence"/>
</dbReference>
<name>A0A366KES5_9BIFI</name>
<dbReference type="SUPFAM" id="SSF53955">
    <property type="entry name" value="Lysozyme-like"/>
    <property type="match status" value="1"/>
</dbReference>
<reference evidence="7 8" key="1">
    <citation type="submission" date="2017-10" db="EMBL/GenBank/DDBJ databases">
        <title>Bifidobacterium xylocopum sp. nov. and Bifidobacterium aemilianum sp. nov., from the carpenter bee (Xylocopa violacea) digestive tract.</title>
        <authorList>
            <person name="Alberoni D."/>
            <person name="Baffoni L."/>
            <person name="Di Gioia D."/>
            <person name="Gaggia F."/>
            <person name="Biavati B."/>
        </authorList>
    </citation>
    <scope>NUCLEOTIDE SEQUENCE [LARGE SCALE GENOMIC DNA]</scope>
    <source>
        <strain evidence="7 8">XV2</strain>
    </source>
</reference>
<feature type="domain" description="Phage tail tape measure protein" evidence="6">
    <location>
        <begin position="252"/>
        <end position="432"/>
    </location>
</feature>
<feature type="transmembrane region" description="Helical" evidence="4">
    <location>
        <begin position="679"/>
        <end position="703"/>
    </location>
</feature>
<keyword evidence="2" id="KW-0175">Coiled coil</keyword>
<dbReference type="RefSeq" id="WP_113852730.1">
    <property type="nucleotide sequence ID" value="NZ_PDCH01000001.1"/>
</dbReference>
<evidence type="ECO:0000256" key="1">
    <source>
        <dbReference type="ARBA" id="ARBA00022612"/>
    </source>
</evidence>
<evidence type="ECO:0000256" key="2">
    <source>
        <dbReference type="SAM" id="Coils"/>
    </source>
</evidence>
<dbReference type="OrthoDB" id="177147at2"/>
<dbReference type="Pfam" id="PF01464">
    <property type="entry name" value="SLT"/>
    <property type="match status" value="1"/>
</dbReference>
<dbReference type="EMBL" id="PDCH01000001">
    <property type="protein sequence ID" value="RBQ00070.1"/>
    <property type="molecule type" value="Genomic_DNA"/>
</dbReference>
<feature type="domain" description="Transglycosylase SLT" evidence="5">
    <location>
        <begin position="1165"/>
        <end position="1238"/>
    </location>
</feature>